<feature type="compositionally biased region" description="Basic and acidic residues" evidence="14">
    <location>
        <begin position="303"/>
        <end position="319"/>
    </location>
</feature>
<dbReference type="EMBL" id="KN835320">
    <property type="protein sequence ID" value="KIK39990.1"/>
    <property type="molecule type" value="Genomic_DNA"/>
</dbReference>
<feature type="compositionally biased region" description="Low complexity" evidence="14">
    <location>
        <begin position="34"/>
        <end position="49"/>
    </location>
</feature>
<keyword evidence="6 13" id="KW-0747">Spliceosome</keyword>
<protein>
    <recommendedName>
        <fullName evidence="4 13">Pre-mRNA-splicing factor CWC24</fullName>
    </recommendedName>
</protein>
<reference evidence="18 19" key="1">
    <citation type="submission" date="2014-04" db="EMBL/GenBank/DDBJ databases">
        <authorList>
            <consortium name="DOE Joint Genome Institute"/>
            <person name="Kuo A."/>
            <person name="Ruytinx J."/>
            <person name="Rineau F."/>
            <person name="Colpaert J."/>
            <person name="Kohler A."/>
            <person name="Nagy L.G."/>
            <person name="Floudas D."/>
            <person name="Copeland A."/>
            <person name="Barry K.W."/>
            <person name="Cichocki N."/>
            <person name="Veneault-Fourrey C."/>
            <person name="LaButti K."/>
            <person name="Lindquist E.A."/>
            <person name="Lipzen A."/>
            <person name="Lundell T."/>
            <person name="Morin E."/>
            <person name="Murat C."/>
            <person name="Sun H."/>
            <person name="Tunlid A."/>
            <person name="Henrissat B."/>
            <person name="Grigoriev I.V."/>
            <person name="Hibbett D.S."/>
            <person name="Martin F."/>
            <person name="Nordberg H.P."/>
            <person name="Cantor M.N."/>
            <person name="Hua S.X."/>
        </authorList>
    </citation>
    <scope>NUCLEOTIDE SEQUENCE [LARGE SCALE GENOMIC DNA]</scope>
    <source>
        <strain evidence="18 19">UH-Slu-Lm8-n1</strain>
    </source>
</reference>
<evidence type="ECO:0000313" key="19">
    <source>
        <dbReference type="Proteomes" id="UP000054485"/>
    </source>
</evidence>
<dbReference type="Pfam" id="PF00642">
    <property type="entry name" value="zf-CCCH"/>
    <property type="match status" value="1"/>
</dbReference>
<reference evidence="19" key="2">
    <citation type="submission" date="2015-01" db="EMBL/GenBank/DDBJ databases">
        <title>Evolutionary Origins and Diversification of the Mycorrhizal Mutualists.</title>
        <authorList>
            <consortium name="DOE Joint Genome Institute"/>
            <consortium name="Mycorrhizal Genomics Consortium"/>
            <person name="Kohler A."/>
            <person name="Kuo A."/>
            <person name="Nagy L.G."/>
            <person name="Floudas D."/>
            <person name="Copeland A."/>
            <person name="Barry K.W."/>
            <person name="Cichocki N."/>
            <person name="Veneault-Fourrey C."/>
            <person name="LaButti K."/>
            <person name="Lindquist E.A."/>
            <person name="Lipzen A."/>
            <person name="Lundell T."/>
            <person name="Morin E."/>
            <person name="Murat C."/>
            <person name="Riley R."/>
            <person name="Ohm R."/>
            <person name="Sun H."/>
            <person name="Tunlid A."/>
            <person name="Henrissat B."/>
            <person name="Grigoriev I.V."/>
            <person name="Hibbett D.S."/>
            <person name="Martin F."/>
        </authorList>
    </citation>
    <scope>NUCLEOTIDE SEQUENCE [LARGE SCALE GENOMIC DNA]</scope>
    <source>
        <strain evidence="19">UH-Slu-Lm8-n1</strain>
    </source>
</reference>
<dbReference type="PANTHER" id="PTHR12930">
    <property type="entry name" value="ZINC FINGER PROTEIN 183"/>
    <property type="match status" value="1"/>
</dbReference>
<feature type="domain" description="RING-type" evidence="15">
    <location>
        <begin position="246"/>
        <end position="283"/>
    </location>
</feature>
<dbReference type="SMART" id="SM00184">
    <property type="entry name" value="RING"/>
    <property type="match status" value="1"/>
</dbReference>
<evidence type="ECO:0000259" key="15">
    <source>
        <dbReference type="PROSITE" id="PS50089"/>
    </source>
</evidence>
<dbReference type="GO" id="GO:0008270">
    <property type="term" value="F:zinc ion binding"/>
    <property type="evidence" value="ECO:0007669"/>
    <property type="project" value="UniProtKB-KW"/>
</dbReference>
<dbReference type="InterPro" id="IPR036855">
    <property type="entry name" value="Znf_CCCH_sf"/>
</dbReference>
<dbReference type="InterPro" id="IPR000571">
    <property type="entry name" value="Znf_CCCH"/>
</dbReference>
<dbReference type="Pfam" id="PF13920">
    <property type="entry name" value="zf-C3HC4_3"/>
    <property type="match status" value="1"/>
</dbReference>
<evidence type="ECO:0000256" key="5">
    <source>
        <dbReference type="ARBA" id="ARBA00022723"/>
    </source>
</evidence>
<dbReference type="GO" id="GO:0005684">
    <property type="term" value="C:U2-type spliceosomal complex"/>
    <property type="evidence" value="ECO:0007669"/>
    <property type="project" value="TreeGrafter"/>
</dbReference>
<dbReference type="SUPFAM" id="SSF90229">
    <property type="entry name" value="CCCH zinc finger"/>
    <property type="match status" value="1"/>
</dbReference>
<dbReference type="OrthoDB" id="25761at2759"/>
<dbReference type="PROSITE" id="PS50199">
    <property type="entry name" value="ZF_RANBP2_2"/>
    <property type="match status" value="1"/>
</dbReference>
<keyword evidence="13" id="KW-0507">mRNA processing</keyword>
<feature type="zinc finger region" description="C3H1-type" evidence="12">
    <location>
        <begin position="181"/>
        <end position="209"/>
    </location>
</feature>
<keyword evidence="8 12" id="KW-0862">Zinc</keyword>
<evidence type="ECO:0000256" key="14">
    <source>
        <dbReference type="SAM" id="MobiDB-lite"/>
    </source>
</evidence>
<keyword evidence="10 13" id="KW-0508">mRNA splicing</keyword>
<evidence type="ECO:0000256" key="4">
    <source>
        <dbReference type="ARBA" id="ARBA00020647"/>
    </source>
</evidence>
<keyword evidence="9 13" id="KW-0238">DNA-binding</keyword>
<evidence type="ECO:0000256" key="9">
    <source>
        <dbReference type="ARBA" id="ARBA00023125"/>
    </source>
</evidence>
<evidence type="ECO:0000256" key="6">
    <source>
        <dbReference type="ARBA" id="ARBA00022728"/>
    </source>
</evidence>
<keyword evidence="13" id="KW-0539">Nucleus</keyword>
<dbReference type="GO" id="GO:0003677">
    <property type="term" value="F:DNA binding"/>
    <property type="evidence" value="ECO:0007669"/>
    <property type="project" value="UniProtKB-UniRule"/>
</dbReference>
<organism evidence="18 19">
    <name type="scientific">Suillus luteus UH-Slu-Lm8-n1</name>
    <dbReference type="NCBI Taxonomy" id="930992"/>
    <lineage>
        <taxon>Eukaryota</taxon>
        <taxon>Fungi</taxon>
        <taxon>Dikarya</taxon>
        <taxon>Basidiomycota</taxon>
        <taxon>Agaricomycotina</taxon>
        <taxon>Agaricomycetes</taxon>
        <taxon>Agaricomycetidae</taxon>
        <taxon>Boletales</taxon>
        <taxon>Suillineae</taxon>
        <taxon>Suillaceae</taxon>
        <taxon>Suillus</taxon>
    </lineage>
</organism>
<evidence type="ECO:0000256" key="13">
    <source>
        <dbReference type="RuleBase" id="RU367110"/>
    </source>
</evidence>
<feature type="compositionally biased region" description="Basic residues" evidence="14">
    <location>
        <begin position="10"/>
        <end position="25"/>
    </location>
</feature>
<dbReference type="PROSITE" id="PS50089">
    <property type="entry name" value="ZF_RING_2"/>
    <property type="match status" value="1"/>
</dbReference>
<keyword evidence="7 11" id="KW-0863">Zinc-finger</keyword>
<evidence type="ECO:0000256" key="10">
    <source>
        <dbReference type="ARBA" id="ARBA00023187"/>
    </source>
</evidence>
<evidence type="ECO:0000256" key="3">
    <source>
        <dbReference type="ARBA" id="ARBA00011524"/>
    </source>
</evidence>
<evidence type="ECO:0000256" key="8">
    <source>
        <dbReference type="ARBA" id="ARBA00022833"/>
    </source>
</evidence>
<accession>A0A0C9ZQL7</accession>
<dbReference type="CDD" id="cd16539">
    <property type="entry name" value="RING-HC_RNF113A_B"/>
    <property type="match status" value="1"/>
</dbReference>
<dbReference type="Proteomes" id="UP000054485">
    <property type="component" value="Unassembled WGS sequence"/>
</dbReference>
<evidence type="ECO:0000256" key="11">
    <source>
        <dbReference type="PROSITE-ProRule" id="PRU00322"/>
    </source>
</evidence>
<dbReference type="Gene3D" id="3.30.40.10">
    <property type="entry name" value="Zinc/RING finger domain, C3HC4 (zinc finger)"/>
    <property type="match status" value="1"/>
</dbReference>
<dbReference type="PROSITE" id="PS00518">
    <property type="entry name" value="ZF_RING_1"/>
    <property type="match status" value="1"/>
</dbReference>
<dbReference type="STRING" id="930992.A0A0C9ZQL7"/>
<dbReference type="GO" id="GO:0006397">
    <property type="term" value="P:mRNA processing"/>
    <property type="evidence" value="ECO:0007669"/>
    <property type="project" value="UniProtKB-KW"/>
</dbReference>
<evidence type="ECO:0000256" key="2">
    <source>
        <dbReference type="ARBA" id="ARBA00009161"/>
    </source>
</evidence>
<comment type="function">
    <text evidence="1 13">Involved in pre-mRNA splicing.</text>
</comment>
<dbReference type="InterPro" id="IPR039971">
    <property type="entry name" value="CWC24-like"/>
</dbReference>
<dbReference type="InterPro" id="IPR017907">
    <property type="entry name" value="Znf_RING_CS"/>
</dbReference>
<evidence type="ECO:0000259" key="17">
    <source>
        <dbReference type="PROSITE" id="PS50199"/>
    </source>
</evidence>
<dbReference type="InterPro" id="IPR001841">
    <property type="entry name" value="Znf_RING"/>
</dbReference>
<name>A0A0C9ZQL7_9AGAM</name>
<dbReference type="PROSITE" id="PS50103">
    <property type="entry name" value="ZF_C3H1"/>
    <property type="match status" value="1"/>
</dbReference>
<keyword evidence="19" id="KW-1185">Reference proteome</keyword>
<dbReference type="AlphaFoldDB" id="A0A0C9ZQL7"/>
<dbReference type="InterPro" id="IPR013083">
    <property type="entry name" value="Znf_RING/FYVE/PHD"/>
</dbReference>
<feature type="region of interest" description="Disordered" evidence="14">
    <location>
        <begin position="303"/>
        <end position="346"/>
    </location>
</feature>
<evidence type="ECO:0000313" key="18">
    <source>
        <dbReference type="EMBL" id="KIK39990.1"/>
    </source>
</evidence>
<feature type="compositionally biased region" description="Acidic residues" evidence="14">
    <location>
        <begin position="130"/>
        <end position="139"/>
    </location>
</feature>
<dbReference type="InParanoid" id="A0A0C9ZQL7"/>
<evidence type="ECO:0000256" key="7">
    <source>
        <dbReference type="ARBA" id="ARBA00022771"/>
    </source>
</evidence>
<sequence>MSTPEIKVPFFKKGKSRPTTTRKRSPSPGPAPTPRTFASAPTPSSSKSAVILPSRKTTSNLLSAGTKRTAAQRREDELADPDFIQRDDGPSVKWTAAGSHTNAALEILAGDEAAELLLKRQKKEKADRGEDSDDEEIPDDGLYRGQNAYRSHLKKSKEVPKAMRVGPQRGTSTIRTVTIVDYQPDVCKDYKETGYCGFGDTCKFLHDRGTYLAGWQLDKLAENPRKQVGDASESDSDDDEDIPFACLICRKPYTDPVVTRCGHYYCSACAIKRYAKTPKCLACGAPTGGIFNRADKIIDKVNKKRAEKDGEGDGDHEGGEGPGVEIVGLADNGPGSRESGSDEGDD</sequence>
<gene>
    <name evidence="18" type="ORF">CY34DRAFT_88201</name>
</gene>
<dbReference type="SMART" id="SM00356">
    <property type="entry name" value="ZnF_C3H1"/>
    <property type="match status" value="1"/>
</dbReference>
<proteinExistence type="inferred from homology"/>
<evidence type="ECO:0000256" key="1">
    <source>
        <dbReference type="ARBA" id="ARBA00003777"/>
    </source>
</evidence>
<comment type="similarity">
    <text evidence="2 13">Belongs to the CWC24 family.</text>
</comment>
<feature type="domain" description="RanBP2-type" evidence="17">
    <location>
        <begin position="260"/>
        <end position="289"/>
    </location>
</feature>
<evidence type="ECO:0000256" key="12">
    <source>
        <dbReference type="PROSITE-ProRule" id="PRU00723"/>
    </source>
</evidence>
<dbReference type="SUPFAM" id="SSF57850">
    <property type="entry name" value="RING/U-box"/>
    <property type="match status" value="1"/>
</dbReference>
<dbReference type="HOGENOM" id="CLU_050460_1_1_1"/>
<evidence type="ECO:0000259" key="16">
    <source>
        <dbReference type="PROSITE" id="PS50103"/>
    </source>
</evidence>
<comment type="subcellular location">
    <subcellularLocation>
        <location evidence="13">Nucleus</location>
    </subcellularLocation>
</comment>
<dbReference type="FunFam" id="3.30.40.10:FF:000045">
    <property type="entry name" value="RING finger protein 113A"/>
    <property type="match status" value="1"/>
</dbReference>
<dbReference type="GO" id="GO:0034247">
    <property type="term" value="P:snoRNA splicing"/>
    <property type="evidence" value="ECO:0007669"/>
    <property type="project" value="TreeGrafter"/>
</dbReference>
<keyword evidence="5 12" id="KW-0479">Metal-binding</keyword>
<dbReference type="PANTHER" id="PTHR12930:SF0">
    <property type="entry name" value="RING FINGER PROTEIN 113B"/>
    <property type="match status" value="1"/>
</dbReference>
<feature type="region of interest" description="Disordered" evidence="14">
    <location>
        <begin position="1"/>
        <end position="92"/>
    </location>
</feature>
<comment type="subunit">
    <text evidence="3 13">Associated with the spliceosome.</text>
</comment>
<dbReference type="InterPro" id="IPR001876">
    <property type="entry name" value="Znf_RanBP2"/>
</dbReference>
<feature type="domain" description="C3H1-type" evidence="16">
    <location>
        <begin position="181"/>
        <end position="209"/>
    </location>
</feature>
<feature type="region of interest" description="Disordered" evidence="14">
    <location>
        <begin position="121"/>
        <end position="165"/>
    </location>
</feature>